<dbReference type="EMBL" id="CP002545">
    <property type="protein sequence ID" value="ADY52995.1"/>
    <property type="molecule type" value="Genomic_DNA"/>
</dbReference>
<dbReference type="KEGG" id="psn:Pedsa_2450"/>
<dbReference type="GO" id="GO:0008234">
    <property type="term" value="F:cysteine-type peptidase activity"/>
    <property type="evidence" value="ECO:0007669"/>
    <property type="project" value="UniProtKB-KW"/>
</dbReference>
<dbReference type="GO" id="GO:0006508">
    <property type="term" value="P:proteolysis"/>
    <property type="evidence" value="ECO:0007669"/>
    <property type="project" value="UniProtKB-KW"/>
</dbReference>
<evidence type="ECO:0000259" key="6">
    <source>
        <dbReference type="Pfam" id="PF13734"/>
    </source>
</evidence>
<feature type="domain" description="Spi protease inhibitor" evidence="6">
    <location>
        <begin position="44"/>
        <end position="146"/>
    </location>
</feature>
<organism evidence="7 8">
    <name type="scientific">Pseudopedobacter saltans (strain ATCC 51119 / DSM 12145 / JCM 21818 / CCUG 39354 / LMG 10337 / NBRC 100064 / NCIMB 13643)</name>
    <name type="common">Pedobacter saltans</name>
    <dbReference type="NCBI Taxonomy" id="762903"/>
    <lineage>
        <taxon>Bacteria</taxon>
        <taxon>Pseudomonadati</taxon>
        <taxon>Bacteroidota</taxon>
        <taxon>Sphingobacteriia</taxon>
        <taxon>Sphingobacteriales</taxon>
        <taxon>Sphingobacteriaceae</taxon>
        <taxon>Pseudopedobacter</taxon>
    </lineage>
</organism>
<gene>
    <name evidence="7" type="ordered locus">Pedsa_2450</name>
</gene>
<evidence type="ECO:0000256" key="3">
    <source>
        <dbReference type="ARBA" id="ARBA00022729"/>
    </source>
</evidence>
<dbReference type="PROSITE" id="PS51257">
    <property type="entry name" value="PROKAR_LIPOPROTEIN"/>
    <property type="match status" value="1"/>
</dbReference>
<dbReference type="HOGENOM" id="CLU_045358_0_0_10"/>
<dbReference type="STRING" id="762903.Pedsa_2450"/>
<evidence type="ECO:0000313" key="8">
    <source>
        <dbReference type="Proteomes" id="UP000000310"/>
    </source>
</evidence>
<evidence type="ECO:0000256" key="4">
    <source>
        <dbReference type="ARBA" id="ARBA00022801"/>
    </source>
</evidence>
<keyword evidence="5" id="KW-0788">Thiol protease</keyword>
<proteinExistence type="inferred from homology"/>
<dbReference type="AlphaFoldDB" id="F0SES9"/>
<dbReference type="Gene3D" id="3.90.70.50">
    <property type="entry name" value="Peptidase C10, streptopain"/>
    <property type="match status" value="2"/>
</dbReference>
<evidence type="ECO:0000256" key="2">
    <source>
        <dbReference type="ARBA" id="ARBA00022670"/>
    </source>
</evidence>
<dbReference type="InterPro" id="IPR000200">
    <property type="entry name" value="Peptidase_C10"/>
</dbReference>
<evidence type="ECO:0000313" key="7">
    <source>
        <dbReference type="EMBL" id="ADY52995.1"/>
    </source>
</evidence>
<dbReference type="InterPro" id="IPR044934">
    <property type="entry name" value="Streptopain_sf"/>
</dbReference>
<keyword evidence="2" id="KW-0645">Protease</keyword>
<accession>F0SES9</accession>
<dbReference type="InterPro" id="IPR038765">
    <property type="entry name" value="Papain-like_cys_pep_sf"/>
</dbReference>
<dbReference type="RefSeq" id="WP_013633480.1">
    <property type="nucleotide sequence ID" value="NC_015177.1"/>
</dbReference>
<comment type="similarity">
    <text evidence="1">Belongs to the peptidase C10 family.</text>
</comment>
<dbReference type="OrthoDB" id="2235251at2"/>
<reference evidence="7 8" key="1">
    <citation type="journal article" date="2011" name="Stand. Genomic Sci.">
        <title>Complete genome sequence of the gliding, heparinolytic Pedobacter saltans type strain (113).</title>
        <authorList>
            <person name="Liolios K."/>
            <person name="Sikorski J."/>
            <person name="Lu M."/>
            <person name="Nolan M."/>
            <person name="Lapidus A."/>
            <person name="Lucas S."/>
            <person name="Hammon N."/>
            <person name="Deshpande S."/>
            <person name="Cheng J.F."/>
            <person name="Tapia R."/>
            <person name="Han C."/>
            <person name="Goodwin L."/>
            <person name="Pitluck S."/>
            <person name="Huntemann M."/>
            <person name="Ivanova N."/>
            <person name="Pagani I."/>
            <person name="Mavromatis K."/>
            <person name="Ovchinikova G."/>
            <person name="Pati A."/>
            <person name="Chen A."/>
            <person name="Palaniappan K."/>
            <person name="Land M."/>
            <person name="Hauser L."/>
            <person name="Brambilla E.M."/>
            <person name="Kotsyurbenko O."/>
            <person name="Rohde M."/>
            <person name="Tindall B.J."/>
            <person name="Abt B."/>
            <person name="Goker M."/>
            <person name="Detter J.C."/>
            <person name="Woyke T."/>
            <person name="Bristow J."/>
            <person name="Eisen J.A."/>
            <person name="Markowitz V."/>
            <person name="Hugenholtz P."/>
            <person name="Klenk H.P."/>
            <person name="Kyrpides N.C."/>
        </authorList>
    </citation>
    <scope>NUCLEOTIDE SEQUENCE [LARGE SCALE GENOMIC DNA]</scope>
    <source>
        <strain evidence="8">ATCC 51119 / DSM 12145 / JCM 21818 / LMG 10337 / NBRC 100064 / NCIMB 13643</strain>
    </source>
</reference>
<dbReference type="Pfam" id="PF13734">
    <property type="entry name" value="Inhibitor_I69"/>
    <property type="match status" value="1"/>
</dbReference>
<sequence length="478" mass="54680">MKKNYLCFFFLIVSLLISSCNKENIIEKPLVENKSDISTSVDEDFVTKNEASQVARLFFNKIEKGTLNEIASNEEKRIKSVETLFYDDGSTPAMYLINYDRGGFIIVSATKNYYPVLAYSDNSFLNLENFDKINDGLTIWKEEAKLAMKESKNLPEEIVSKIRNLWIKYEDEKKYNKKNTGAITLSYTYDQYMRFYQRMSELYTLCPGYSFGPLSSAQSRLSQSEYNNLVSQANFYGSPLECTIVGYKGRPVQQVGPLIGTEWDQWQPYNNLVPNQYPAGCVAIAMGQIMKFYGVPITYNWSNIPNNTGTYDTQMLIRDIGIKVDMDYGPNGSGATNNAAKNGFLSMGYSVIKKNHDYQDVKDELLIRQRPVYMTGDKENFIGLFSWKGHAWVCEGAKKEDLTVDYFVEYQLANGTYSSLGGPNYQSPISSFGYSYLYFYLNWGWGSNNGNGWFGFNDVNSQLGNYQYGRENLYVYPN</sequence>
<protein>
    <submittedName>
        <fullName evidence="7">Peptidase C10 streptopain</fullName>
    </submittedName>
</protein>
<keyword evidence="3" id="KW-0732">Signal</keyword>
<name>F0SES9_PSESL</name>
<dbReference type="SUPFAM" id="SSF54001">
    <property type="entry name" value="Cysteine proteinases"/>
    <property type="match status" value="1"/>
</dbReference>
<reference evidence="8" key="2">
    <citation type="submission" date="2011-02" db="EMBL/GenBank/DDBJ databases">
        <title>The complete genome of Pedobacter saltans DSM 12145.</title>
        <authorList>
            <consortium name="US DOE Joint Genome Institute (JGI-PGF)"/>
            <person name="Lucas S."/>
            <person name="Copeland A."/>
            <person name="Lapidus A."/>
            <person name="Bruce D."/>
            <person name="Goodwin L."/>
            <person name="Pitluck S."/>
            <person name="Kyrpides N."/>
            <person name="Mavromatis K."/>
            <person name="Pagani I."/>
            <person name="Ivanova N."/>
            <person name="Ovchinnikova G."/>
            <person name="Lu M."/>
            <person name="Detter J.C."/>
            <person name="Han C."/>
            <person name="Land M."/>
            <person name="Hauser L."/>
            <person name="Markowitz V."/>
            <person name="Cheng J.-F."/>
            <person name="Hugenholtz P."/>
            <person name="Woyke T."/>
            <person name="Wu D."/>
            <person name="Tindall B."/>
            <person name="Pomrenke H.G."/>
            <person name="Brambilla E."/>
            <person name="Klenk H.-P."/>
            <person name="Eisen J.A."/>
        </authorList>
    </citation>
    <scope>NUCLEOTIDE SEQUENCE [LARGE SCALE GENOMIC DNA]</scope>
    <source>
        <strain evidence="8">ATCC 51119 / DSM 12145 / JCM 21818 / LMG 10337 / NBRC 100064 / NCIMB 13643</strain>
    </source>
</reference>
<evidence type="ECO:0000256" key="1">
    <source>
        <dbReference type="ARBA" id="ARBA00009693"/>
    </source>
</evidence>
<dbReference type="Pfam" id="PF01640">
    <property type="entry name" value="Peptidase_C10"/>
    <property type="match status" value="2"/>
</dbReference>
<keyword evidence="8" id="KW-1185">Reference proteome</keyword>
<dbReference type="Proteomes" id="UP000000310">
    <property type="component" value="Chromosome"/>
</dbReference>
<dbReference type="InterPro" id="IPR025896">
    <property type="entry name" value="Spi_Prtas-inh"/>
</dbReference>
<evidence type="ECO:0000256" key="5">
    <source>
        <dbReference type="ARBA" id="ARBA00022807"/>
    </source>
</evidence>
<dbReference type="eggNOG" id="ENOG50309XW">
    <property type="taxonomic scope" value="Bacteria"/>
</dbReference>
<keyword evidence="4" id="KW-0378">Hydrolase</keyword>